<reference evidence="3 4" key="1">
    <citation type="submission" date="2015-05" db="EMBL/GenBank/DDBJ databases">
        <title>Distinctive expansion of gene families associated with plant cell wall degradation and secondary metabolism in the genomes of grapevine trunk pathogens.</title>
        <authorList>
            <person name="Lawrence D.P."/>
            <person name="Travadon R."/>
            <person name="Rolshausen P.E."/>
            <person name="Baumgartner K."/>
        </authorList>
    </citation>
    <scope>NUCLEOTIDE SEQUENCE [LARGE SCALE GENOMIC DNA]</scope>
    <source>
        <strain evidence="3">DA912</strain>
    </source>
</reference>
<dbReference type="AlphaFoldDB" id="A0A0G2FDN9"/>
<comment type="caution">
    <text evidence="3">The sequence shown here is derived from an EMBL/GenBank/DDBJ whole genome shotgun (WGS) entry which is preliminary data.</text>
</comment>
<dbReference type="OrthoDB" id="5244046at2759"/>
<keyword evidence="2" id="KW-1133">Transmembrane helix</keyword>
<name>A0A0G2FDN9_9PEZI</name>
<evidence type="ECO:0000313" key="4">
    <source>
        <dbReference type="Proteomes" id="UP000034680"/>
    </source>
</evidence>
<organism evidence="3 4">
    <name type="scientific">Diaporthe ampelina</name>
    <dbReference type="NCBI Taxonomy" id="1214573"/>
    <lineage>
        <taxon>Eukaryota</taxon>
        <taxon>Fungi</taxon>
        <taxon>Dikarya</taxon>
        <taxon>Ascomycota</taxon>
        <taxon>Pezizomycotina</taxon>
        <taxon>Sordariomycetes</taxon>
        <taxon>Sordariomycetidae</taxon>
        <taxon>Diaporthales</taxon>
        <taxon>Diaporthaceae</taxon>
        <taxon>Diaporthe</taxon>
    </lineage>
</organism>
<proteinExistence type="predicted"/>
<feature type="compositionally biased region" description="Basic and acidic residues" evidence="1">
    <location>
        <begin position="91"/>
        <end position="102"/>
    </location>
</feature>
<reference evidence="3 4" key="2">
    <citation type="submission" date="2015-05" db="EMBL/GenBank/DDBJ databases">
        <authorList>
            <person name="Morales-Cruz A."/>
            <person name="Amrine K.C."/>
            <person name="Cantu D."/>
        </authorList>
    </citation>
    <scope>NUCLEOTIDE SEQUENCE [LARGE SCALE GENOMIC DNA]</scope>
    <source>
        <strain evidence="3">DA912</strain>
    </source>
</reference>
<keyword evidence="2" id="KW-0812">Transmembrane</keyword>
<feature type="region of interest" description="Disordered" evidence="1">
    <location>
        <begin position="75"/>
        <end position="113"/>
    </location>
</feature>
<keyword evidence="2" id="KW-0472">Membrane</keyword>
<feature type="transmembrane region" description="Helical" evidence="2">
    <location>
        <begin position="28"/>
        <end position="49"/>
    </location>
</feature>
<keyword evidence="4" id="KW-1185">Reference proteome</keyword>
<evidence type="ECO:0000313" key="3">
    <source>
        <dbReference type="EMBL" id="KKY32274.1"/>
    </source>
</evidence>
<gene>
    <name evidence="3" type="ORF">UCDDA912_g07815</name>
</gene>
<evidence type="ECO:0000256" key="1">
    <source>
        <dbReference type="SAM" id="MobiDB-lite"/>
    </source>
</evidence>
<dbReference type="Proteomes" id="UP000034680">
    <property type="component" value="Unassembled WGS sequence"/>
</dbReference>
<protein>
    <submittedName>
        <fullName evidence="3">Uncharacterized protein</fullName>
    </submittedName>
</protein>
<accession>A0A0G2FDN9</accession>
<evidence type="ECO:0000256" key="2">
    <source>
        <dbReference type="SAM" id="Phobius"/>
    </source>
</evidence>
<dbReference type="EMBL" id="LCUC01000332">
    <property type="protein sequence ID" value="KKY32274.1"/>
    <property type="molecule type" value="Genomic_DNA"/>
</dbReference>
<sequence>MSVGSLVRLASNRDGGLLRIKHHSGESAALGVIGMVLTFLLVVLVMETWQPVSRTARRILRREGAIRLQDDVETAKATSVRAPGLDIPETIDEKPEEERHDEDSDGGAEPWVI</sequence>